<dbReference type="PANTHER" id="PTHR35038:SF5">
    <property type="entry name" value="CYTOCHROME C-TYPE PROTEIN NRFB"/>
    <property type="match status" value="1"/>
</dbReference>
<evidence type="ECO:0000313" key="3">
    <source>
        <dbReference type="EMBL" id="RCW36089.1"/>
    </source>
</evidence>
<comment type="caution">
    <text evidence="3">The sequence shown here is derived from an EMBL/GenBank/DDBJ whole genome shotgun (WGS) entry which is preliminary data.</text>
</comment>
<feature type="transmembrane region" description="Helical" evidence="2">
    <location>
        <begin position="491"/>
        <end position="509"/>
    </location>
</feature>
<keyword evidence="4" id="KW-1185">Reference proteome</keyword>
<keyword evidence="2" id="KW-1133">Transmembrane helix</keyword>
<dbReference type="AlphaFoldDB" id="A0A368V4T3"/>
<dbReference type="Pfam" id="PF11783">
    <property type="entry name" value="Cytochrome_cB"/>
    <property type="match status" value="1"/>
</dbReference>
<dbReference type="PIRSF" id="PIRSF039014">
    <property type="entry name" value="OTR_cyc"/>
    <property type="match status" value="1"/>
</dbReference>
<dbReference type="NCBIfam" id="TIGR04315">
    <property type="entry name" value="octaheme_Shew"/>
    <property type="match status" value="1"/>
</dbReference>
<proteinExistence type="predicted"/>
<gene>
    <name evidence="3" type="ORF">DFO77_10953</name>
</gene>
<evidence type="ECO:0000256" key="1">
    <source>
        <dbReference type="ARBA" id="ARBA00022729"/>
    </source>
</evidence>
<dbReference type="Gene3D" id="1.10.1130.10">
    <property type="entry name" value="Flavocytochrome C3, Chain A"/>
    <property type="match status" value="1"/>
</dbReference>
<dbReference type="InterPro" id="IPR051829">
    <property type="entry name" value="Multiheme_Cytochr_ET"/>
</dbReference>
<dbReference type="InterPro" id="IPR036280">
    <property type="entry name" value="Multihaem_cyt_sf"/>
</dbReference>
<organism evidence="3 4">
    <name type="scientific">Marinilabilia salmonicolor</name>
    <dbReference type="NCBI Taxonomy" id="989"/>
    <lineage>
        <taxon>Bacteria</taxon>
        <taxon>Pseudomonadati</taxon>
        <taxon>Bacteroidota</taxon>
        <taxon>Bacteroidia</taxon>
        <taxon>Marinilabiliales</taxon>
        <taxon>Marinilabiliaceae</taxon>
        <taxon>Marinilabilia</taxon>
    </lineage>
</organism>
<keyword evidence="2" id="KW-0812">Transmembrane</keyword>
<evidence type="ECO:0000313" key="4">
    <source>
        <dbReference type="Proteomes" id="UP000252733"/>
    </source>
</evidence>
<dbReference type="PANTHER" id="PTHR35038">
    <property type="entry name" value="DISSIMILATORY SULFITE REDUCTASE SIRA"/>
    <property type="match status" value="1"/>
</dbReference>
<dbReference type="EMBL" id="QPIZ01000009">
    <property type="protein sequence ID" value="RCW36089.1"/>
    <property type="molecule type" value="Genomic_DNA"/>
</dbReference>
<protein>
    <submittedName>
        <fullName evidence="3">Octaheme c-type cytochrome (Tetrathionate reductase family)</fullName>
    </submittedName>
</protein>
<keyword evidence="2" id="KW-0472">Membrane</keyword>
<name>A0A368V4T3_9BACT</name>
<dbReference type="SUPFAM" id="SSF48695">
    <property type="entry name" value="Multiheme cytochromes"/>
    <property type="match status" value="1"/>
</dbReference>
<dbReference type="CDD" id="cd08168">
    <property type="entry name" value="Cytochrom_C3"/>
    <property type="match status" value="1"/>
</dbReference>
<sequence>MKKVVFSIILASIGILILIHIAYDPPLPNLGELKLKQEYAIKPTSPVDHSLFEELQKDFNSPQEVTEACIECHNQRHKEVIASSHWNWERISYVEDRGIASMGKSNVLNNYCIGASSNEQSCAACHIGFGMTNDRFDFDNARNVDCMVCHDNSEEYRKGSAMAGYPDRSVNLTQVAQSVGRPQRMNCGACHFYSGGGNNVKHGDLEESLLSTTREVDVHMAANGMNMTCVDCHSAENHNIKGKLYSVSSSDENRLTCDHCHTSTPHMDRMLDLHTAKVACQTCHIPTYAKVNPTKMEWRWSEAGKLKDGQPYHVTDTASGAETYMSIKGSFRWEKDVKPEYYWFNGHATHYVLGDQVDSIPVQINRLLGSAADNRSKIYPVKVHRGDQIYDPETNMLIQPKLWAAEKGDSAYWKDFDWQLAAEAGMKRVGLPYSGNHEFVNTEMYWPVNHMVAPKGEALSCEECHSRDDSRLSGLNDFYMPGRDSHAGLDFIGRLLIIAAMAGVILHGLGRIVSAIRNKEIESEEINTNYNQ</sequence>
<dbReference type="Proteomes" id="UP000252733">
    <property type="component" value="Unassembled WGS sequence"/>
</dbReference>
<accession>A0A368V4T3</accession>
<evidence type="ECO:0000256" key="2">
    <source>
        <dbReference type="SAM" id="Phobius"/>
    </source>
</evidence>
<reference evidence="3 4" key="1">
    <citation type="submission" date="2018-07" db="EMBL/GenBank/DDBJ databases">
        <title>Freshwater and sediment microbial communities from various areas in North America, analyzing microbe dynamics in response to fracking.</title>
        <authorList>
            <person name="Lamendella R."/>
        </authorList>
    </citation>
    <scope>NUCLEOTIDE SEQUENCE [LARGE SCALE GENOMIC DNA]</scope>
    <source>
        <strain evidence="3 4">160A</strain>
    </source>
</reference>
<keyword evidence="1" id="KW-0732">Signal</keyword>
<dbReference type="GO" id="GO:0016491">
    <property type="term" value="F:oxidoreductase activity"/>
    <property type="evidence" value="ECO:0007669"/>
    <property type="project" value="TreeGrafter"/>
</dbReference>
<dbReference type="InterPro" id="IPR024673">
    <property type="entry name" value="Octahem_Cyt_c"/>
</dbReference>
<dbReference type="RefSeq" id="WP_114436928.1">
    <property type="nucleotide sequence ID" value="NZ_QPIZ01000009.1"/>
</dbReference>